<sequence>MTKIFNKLSDLVRNLKKYEKKTGKQYYYRGQIHCWPIQSSASRVNYSSKEMEKTQFFVEKLKENKTLNLQNDEYLNKCLAIAQHYGYKTDFIDFTTDIEVAAFFATDGIEKNTEYKNGYLWRISSEEIELIKSIVRVAVRRLEKSNKLTEFQEENLKILKAADYNPFFDFSIPELSRMNNQKGVFLWDLLNIVTHYYFKDREADFEFKHNGQVYSSNTINTEVIYPQPNVLESEIERFKSVEAMKDFKETDLFKEANKLIIKDYTSITSCYLSDNQWPCDFGKSSGVFERAIKENIVEKINLKNDEKNIINIIKENRNNIENGRKISVDIGEAKLNCVINEAIDTLVYLPYTELEIKEVVKNIIEYDSLDLSELLHIGMKDSMGVESYGYVPLDIIDEIMEHKREQIKLSADKNLSKELQLILDKKYTWNLFLDLSRHPKKVFEFSEIKSIFIQFILPYQFLYRPKEYRIYVPTFLEIFGPE</sequence>
<dbReference type="InterPro" id="IPR014966">
    <property type="entry name" value="FRG-dom"/>
</dbReference>
<comment type="caution">
    <text evidence="2">The sequence shown here is derived from an EMBL/GenBank/DDBJ whole genome shotgun (WGS) entry which is preliminary data.</text>
</comment>
<evidence type="ECO:0000313" key="3">
    <source>
        <dbReference type="Proteomes" id="UP000002815"/>
    </source>
</evidence>
<keyword evidence="3" id="KW-1185">Reference proteome</keyword>
<dbReference type="Proteomes" id="UP000002815">
    <property type="component" value="Unassembled WGS sequence"/>
</dbReference>
<dbReference type="GO" id="GO:0009379">
    <property type="term" value="C:Holliday junction helicase complex"/>
    <property type="evidence" value="ECO:0007669"/>
    <property type="project" value="InterPro"/>
</dbReference>
<evidence type="ECO:0000313" key="2">
    <source>
        <dbReference type="EMBL" id="EFX35979.1"/>
    </source>
</evidence>
<feature type="domain" description="FRG" evidence="1">
    <location>
        <begin position="22"/>
        <end position="121"/>
    </location>
</feature>
<dbReference type="RefSeq" id="WP_006149309.1">
    <property type="nucleotide sequence ID" value="NZ_AJTA01000039.1"/>
</dbReference>
<name>E8K2G8_9STRE</name>
<dbReference type="EMBL" id="AEVD01000015">
    <property type="protein sequence ID" value="EFX35979.1"/>
    <property type="molecule type" value="Genomic_DNA"/>
</dbReference>
<evidence type="ECO:0000259" key="1">
    <source>
        <dbReference type="SMART" id="SM00901"/>
    </source>
</evidence>
<dbReference type="AlphaFoldDB" id="E8K2G8"/>
<proteinExistence type="predicted"/>
<dbReference type="HOGENOM" id="CLU_547323_0_0_9"/>
<dbReference type="GO" id="GO:0009378">
    <property type="term" value="F:four-way junction helicase activity"/>
    <property type="evidence" value="ECO:0007669"/>
    <property type="project" value="InterPro"/>
</dbReference>
<dbReference type="SMART" id="SM00901">
    <property type="entry name" value="FRG"/>
    <property type="match status" value="1"/>
</dbReference>
<dbReference type="GO" id="GO:0006310">
    <property type="term" value="P:DNA recombination"/>
    <property type="evidence" value="ECO:0007669"/>
    <property type="project" value="InterPro"/>
</dbReference>
<dbReference type="CDD" id="cd14332">
    <property type="entry name" value="UBA_RuvA_C"/>
    <property type="match status" value="1"/>
</dbReference>
<organism evidence="2 3">
    <name type="scientific">Streptococcus infantis ATCC 700779</name>
    <dbReference type="NCBI Taxonomy" id="889204"/>
    <lineage>
        <taxon>Bacteria</taxon>
        <taxon>Bacillati</taxon>
        <taxon>Bacillota</taxon>
        <taxon>Bacilli</taxon>
        <taxon>Lactobacillales</taxon>
        <taxon>Streptococcaceae</taxon>
        <taxon>Streptococcus</taxon>
    </lineage>
</organism>
<dbReference type="GeneID" id="29747160"/>
<protein>
    <submittedName>
        <fullName evidence="2">FRG domain protein</fullName>
    </submittedName>
</protein>
<accession>E8K2G8</accession>
<dbReference type="Pfam" id="PF08867">
    <property type="entry name" value="FRG"/>
    <property type="match status" value="1"/>
</dbReference>
<gene>
    <name evidence="2" type="ORF">HMPREF9423_1681</name>
</gene>
<dbReference type="GO" id="GO:0006281">
    <property type="term" value="P:DNA repair"/>
    <property type="evidence" value="ECO:0007669"/>
    <property type="project" value="InterPro"/>
</dbReference>
<dbReference type="PATRIC" id="fig|889204.5.peg.1242"/>
<dbReference type="GO" id="GO:0005524">
    <property type="term" value="F:ATP binding"/>
    <property type="evidence" value="ECO:0007669"/>
    <property type="project" value="InterPro"/>
</dbReference>
<reference evidence="2 3" key="1">
    <citation type="submission" date="2010-12" db="EMBL/GenBank/DDBJ databases">
        <authorList>
            <person name="Muzny D."/>
            <person name="Qin X."/>
            <person name="Deng J."/>
            <person name="Jiang H."/>
            <person name="Liu Y."/>
            <person name="Qu J."/>
            <person name="Song X.-Z."/>
            <person name="Zhang L."/>
            <person name="Thornton R."/>
            <person name="Coyle M."/>
            <person name="Francisco L."/>
            <person name="Jackson L."/>
            <person name="Javaid M."/>
            <person name="Korchina V."/>
            <person name="Kovar C."/>
            <person name="Mata R."/>
            <person name="Mathew T."/>
            <person name="Ngo R."/>
            <person name="Nguyen L."/>
            <person name="Nguyen N."/>
            <person name="Okwuonu G."/>
            <person name="Ongeri F."/>
            <person name="Pham C."/>
            <person name="Simmons D."/>
            <person name="Wilczek-Boney K."/>
            <person name="Hale W."/>
            <person name="Jakkamsetti A."/>
            <person name="Pham P."/>
            <person name="Ruth R."/>
            <person name="San Lucas F."/>
            <person name="Warren J."/>
            <person name="Zhang J."/>
            <person name="Zhao Z."/>
            <person name="Zhou C."/>
            <person name="Zhu D."/>
            <person name="Lee S."/>
            <person name="Bess C."/>
            <person name="Blankenburg K."/>
            <person name="Forbes L."/>
            <person name="Fu Q."/>
            <person name="Gubbala S."/>
            <person name="Hirani K."/>
            <person name="Jayaseelan J.C."/>
            <person name="Lara F."/>
            <person name="Munidasa M."/>
            <person name="Palculict T."/>
            <person name="Patil S."/>
            <person name="Pu L.-L."/>
            <person name="Saada N."/>
            <person name="Tang L."/>
            <person name="Weissenberger G."/>
            <person name="Zhu Y."/>
            <person name="Hemphill L."/>
            <person name="Shang Y."/>
            <person name="Youmans B."/>
            <person name="Ayvaz T."/>
            <person name="Ross M."/>
            <person name="Santibanez J."/>
            <person name="Aqrawi P."/>
            <person name="Gross S."/>
            <person name="Joshi V."/>
            <person name="Fowler G."/>
            <person name="Nazareth L."/>
            <person name="Reid J."/>
            <person name="Worley K."/>
            <person name="Petrosino J."/>
            <person name="Highlander S."/>
            <person name="Gibbs R."/>
        </authorList>
    </citation>
    <scope>NUCLEOTIDE SEQUENCE [LARGE SCALE GENOMIC DNA]</scope>
    <source>
        <strain evidence="2 3">ATCC 700779</strain>
    </source>
</reference>
<dbReference type="InterPro" id="IPR011114">
    <property type="entry name" value="RuvA_C"/>
</dbReference>